<sequence length="145" mass="15654">MTKRVSLPVAYDTDVDGFALDTDVTKRCSTGAQCWRGGWCPDGEDECCANESVVTQGVALTPLTNYVSTRSVESIMIEDLAVQQGLPVRKLLLTVPEAGAALSISRSKVYELLESGSLASVYIGRSRRIRVSDVEDFVAGGGREY</sequence>
<comment type="caution">
    <text evidence="2">The sequence shown here is derived from an EMBL/GenBank/DDBJ whole genome shotgun (WGS) entry which is preliminary data.</text>
</comment>
<proteinExistence type="predicted"/>
<evidence type="ECO:0000313" key="2">
    <source>
        <dbReference type="EMBL" id="KJF15808.1"/>
    </source>
</evidence>
<evidence type="ECO:0000313" key="3">
    <source>
        <dbReference type="Proteomes" id="UP000032360"/>
    </source>
</evidence>
<dbReference type="NCBIfam" id="TIGR01764">
    <property type="entry name" value="excise"/>
    <property type="match status" value="1"/>
</dbReference>
<dbReference type="InterPro" id="IPR010093">
    <property type="entry name" value="SinI_DNA-bd"/>
</dbReference>
<reference evidence="2 3" key="1">
    <citation type="submission" date="2015-01" db="EMBL/GenBank/DDBJ databases">
        <title>Draft genome of the acidophilic iron oxidizer Acidithrix ferrooxidans strain Py-F3.</title>
        <authorList>
            <person name="Poehlein A."/>
            <person name="Eisen S."/>
            <person name="Schloemann M."/>
            <person name="Johnson B.D."/>
            <person name="Daniel R."/>
            <person name="Muehling M."/>
        </authorList>
    </citation>
    <scope>NUCLEOTIDE SEQUENCE [LARGE SCALE GENOMIC DNA]</scope>
    <source>
        <strain evidence="2 3">Py-F3</strain>
    </source>
</reference>
<accession>A0A0D8HCZ2</accession>
<evidence type="ECO:0000259" key="1">
    <source>
        <dbReference type="Pfam" id="PF12728"/>
    </source>
</evidence>
<feature type="domain" description="Helix-turn-helix" evidence="1">
    <location>
        <begin position="92"/>
        <end position="140"/>
    </location>
</feature>
<keyword evidence="3" id="KW-1185">Reference proteome</keyword>
<protein>
    <submittedName>
        <fullName evidence="2">Helix-turn-helix domain protein</fullName>
    </submittedName>
</protein>
<gene>
    <name evidence="2" type="ORF">AXFE_33500</name>
</gene>
<dbReference type="STRING" id="1280514.AXFE_33500"/>
<name>A0A0D8HCZ2_9ACTN</name>
<dbReference type="Proteomes" id="UP000032360">
    <property type="component" value="Unassembled WGS sequence"/>
</dbReference>
<dbReference type="EMBL" id="JXYS01000119">
    <property type="protein sequence ID" value="KJF15808.1"/>
    <property type="molecule type" value="Genomic_DNA"/>
</dbReference>
<dbReference type="GO" id="GO:0003677">
    <property type="term" value="F:DNA binding"/>
    <property type="evidence" value="ECO:0007669"/>
    <property type="project" value="InterPro"/>
</dbReference>
<dbReference type="InterPro" id="IPR041657">
    <property type="entry name" value="HTH_17"/>
</dbReference>
<dbReference type="AlphaFoldDB" id="A0A0D8HCZ2"/>
<dbReference type="Pfam" id="PF12728">
    <property type="entry name" value="HTH_17"/>
    <property type="match status" value="1"/>
</dbReference>
<organism evidence="2 3">
    <name type="scientific">Acidithrix ferrooxidans</name>
    <dbReference type="NCBI Taxonomy" id="1280514"/>
    <lineage>
        <taxon>Bacteria</taxon>
        <taxon>Bacillati</taxon>
        <taxon>Actinomycetota</taxon>
        <taxon>Acidimicrobiia</taxon>
        <taxon>Acidimicrobiales</taxon>
        <taxon>Acidimicrobiaceae</taxon>
        <taxon>Acidithrix</taxon>
    </lineage>
</organism>